<feature type="compositionally biased region" description="Basic and acidic residues" evidence="1">
    <location>
        <begin position="195"/>
        <end position="205"/>
    </location>
</feature>
<feature type="compositionally biased region" description="Basic and acidic residues" evidence="1">
    <location>
        <begin position="16"/>
        <end position="29"/>
    </location>
</feature>
<sequence>MKSRAGKREKRQVGRPPKDSKDSKDSKDQDSEEDFQGSQGSEEDSPGSQGSQGSQGTPGSEDQVDAKNKEPEEPEEQGDVEMGDADFVESDSNEEEYNEEFDSGSEGLEGSDRSDASDGSDGSDGSEGLDGSEGSDASDASEGSGDEEEEDEDDDDELKPRSKSKSKNRSKTKTGKIGTRTGKKSQTQAQSKAQLDGKNKNKNEPQQENAEEVPVKRRRGRPPGSGRKRKPKSGRFQTLEIPLDENGNQYEVVNDELKLPPDEKGEKKVDANGYLADFREYRCRTFTILGKGPRLYMLATEPARCVGFRDSYLLFQRHRKLLKIKLNDDEKLDLVSRDIMPHSYKGRAIGVVTARSIFREFGARIIVGGYRVKDDYYEDEALKEGFKETDLADAGDVVPPQGQEYNRNQYVAWFNSSSQIDPSKVYENNLKSVLEAQKQEEMSIVDELKPDAALVEKTTENSCEYNKTLAARRRALLKKSLESSIVEPHTGVRFVFESTQPTGSRTVRLGPITDFNSNSNDFNSNSNNLGSQFPQVNPSSVVFTTKWNSAPPALFPTPHPPQE</sequence>
<organism evidence="2 3">
    <name type="scientific">Starmerella bacillaris</name>
    <name type="common">Yeast</name>
    <name type="synonym">Candida zemplinina</name>
    <dbReference type="NCBI Taxonomy" id="1247836"/>
    <lineage>
        <taxon>Eukaryota</taxon>
        <taxon>Fungi</taxon>
        <taxon>Dikarya</taxon>
        <taxon>Ascomycota</taxon>
        <taxon>Saccharomycotina</taxon>
        <taxon>Dipodascomycetes</taxon>
        <taxon>Dipodascales</taxon>
        <taxon>Trichomonascaceae</taxon>
        <taxon>Starmerella</taxon>
    </lineage>
</organism>
<feature type="compositionally biased region" description="Basic residues" evidence="1">
    <location>
        <begin position="216"/>
        <end position="233"/>
    </location>
</feature>
<feature type="compositionally biased region" description="Basic residues" evidence="1">
    <location>
        <begin position="1"/>
        <end position="10"/>
    </location>
</feature>
<evidence type="ECO:0000256" key="1">
    <source>
        <dbReference type="SAM" id="MobiDB-lite"/>
    </source>
</evidence>
<dbReference type="InterPro" id="IPR013933">
    <property type="entry name" value="CRC_Rsc7/Swp82"/>
</dbReference>
<proteinExistence type="predicted"/>
<accession>A0AAV5RMI0</accession>
<feature type="region of interest" description="Disordered" evidence="1">
    <location>
        <begin position="1"/>
        <end position="239"/>
    </location>
</feature>
<evidence type="ECO:0000313" key="2">
    <source>
        <dbReference type="EMBL" id="GMM52192.1"/>
    </source>
</evidence>
<feature type="compositionally biased region" description="Acidic residues" evidence="1">
    <location>
        <begin position="72"/>
        <end position="103"/>
    </location>
</feature>
<feature type="compositionally biased region" description="Basic residues" evidence="1">
    <location>
        <begin position="161"/>
        <end position="174"/>
    </location>
</feature>
<comment type="caution">
    <text evidence="2">The sequence shown here is derived from an EMBL/GenBank/DDBJ whole genome shotgun (WGS) entry which is preliminary data.</text>
</comment>
<feature type="compositionally biased region" description="Acidic residues" evidence="1">
    <location>
        <begin position="144"/>
        <end position="157"/>
    </location>
</feature>
<protein>
    <submittedName>
        <fullName evidence="2">Npl6 protein</fullName>
    </submittedName>
</protein>
<keyword evidence="3" id="KW-1185">Reference proteome</keyword>
<dbReference type="Proteomes" id="UP001362899">
    <property type="component" value="Unassembled WGS sequence"/>
</dbReference>
<feature type="compositionally biased region" description="Low complexity" evidence="1">
    <location>
        <begin position="46"/>
        <end position="61"/>
    </location>
</feature>
<reference evidence="2 3" key="1">
    <citation type="journal article" date="2023" name="Elife">
        <title>Identification of key yeast species and microbe-microbe interactions impacting larval growth of Drosophila in the wild.</title>
        <authorList>
            <person name="Mure A."/>
            <person name="Sugiura Y."/>
            <person name="Maeda R."/>
            <person name="Honda K."/>
            <person name="Sakurai N."/>
            <person name="Takahashi Y."/>
            <person name="Watada M."/>
            <person name="Katoh T."/>
            <person name="Gotoh A."/>
            <person name="Gotoh Y."/>
            <person name="Taniguchi I."/>
            <person name="Nakamura K."/>
            <person name="Hayashi T."/>
            <person name="Katayama T."/>
            <person name="Uemura T."/>
            <person name="Hattori Y."/>
        </authorList>
    </citation>
    <scope>NUCLEOTIDE SEQUENCE [LARGE SCALE GENOMIC DNA]</scope>
    <source>
        <strain evidence="2 3">SB-73</strain>
    </source>
</reference>
<feature type="compositionally biased region" description="Low complexity" evidence="1">
    <location>
        <begin position="132"/>
        <end position="143"/>
    </location>
</feature>
<feature type="compositionally biased region" description="Acidic residues" evidence="1">
    <location>
        <begin position="30"/>
        <end position="45"/>
    </location>
</feature>
<gene>
    <name evidence="2" type="ORF">DASB73_031550</name>
</gene>
<dbReference type="AlphaFoldDB" id="A0AAV5RMI0"/>
<feature type="compositionally biased region" description="Low complexity" evidence="1">
    <location>
        <begin position="175"/>
        <end position="194"/>
    </location>
</feature>
<dbReference type="Pfam" id="PF08624">
    <property type="entry name" value="CRC_subunit"/>
    <property type="match status" value="1"/>
</dbReference>
<dbReference type="EMBL" id="BTGC01000008">
    <property type="protein sequence ID" value="GMM52192.1"/>
    <property type="molecule type" value="Genomic_DNA"/>
</dbReference>
<name>A0AAV5RMI0_STABA</name>
<evidence type="ECO:0000313" key="3">
    <source>
        <dbReference type="Proteomes" id="UP001362899"/>
    </source>
</evidence>